<protein>
    <submittedName>
        <fullName evidence="1">Uncharacterized protein</fullName>
    </submittedName>
</protein>
<dbReference type="Proteomes" id="UP001230504">
    <property type="component" value="Unassembled WGS sequence"/>
</dbReference>
<dbReference type="EMBL" id="JAHLJV010000013">
    <property type="protein sequence ID" value="KAK1596190.1"/>
    <property type="molecule type" value="Genomic_DNA"/>
</dbReference>
<accession>A0AAD8Q5D6</accession>
<sequence>MHPAGSSFFSPDVDHVRVLTGYYSFPPLPSRQGGTLFHSTPCLHPFRDIIPEMKAAWLDASVVQFLTTFYRSLSSGDMSLAPLASCHVRRVSAVMEERCEGFLMVTNVCGRRLVAGLPASARRWRGGALARVGCWLCVRTTLALSLFCPGRETNGDWNGVGYREGGSAGGGLATSGRRCPFAGRRADGRAKGGDGWKRRRRRRTMGGWVSLPLGLGLFRYPIPPLPLCEREEGVVSGSFFCEFFASLQVGACFFGFLIR</sequence>
<proteinExistence type="predicted"/>
<name>A0AAD8Q5D6_9PEZI</name>
<reference evidence="1" key="1">
    <citation type="submission" date="2021-06" db="EMBL/GenBank/DDBJ databases">
        <title>Comparative genomics, transcriptomics and evolutionary studies reveal genomic signatures of adaptation to plant cell wall in hemibiotrophic fungi.</title>
        <authorList>
            <consortium name="DOE Joint Genome Institute"/>
            <person name="Baroncelli R."/>
            <person name="Diaz J.F."/>
            <person name="Benocci T."/>
            <person name="Peng M."/>
            <person name="Battaglia E."/>
            <person name="Haridas S."/>
            <person name="Andreopoulos W."/>
            <person name="Labutti K."/>
            <person name="Pangilinan J."/>
            <person name="Floch G.L."/>
            <person name="Makela M.R."/>
            <person name="Henrissat B."/>
            <person name="Grigoriev I.V."/>
            <person name="Crouch J.A."/>
            <person name="De Vries R.P."/>
            <person name="Sukno S.A."/>
            <person name="Thon M.R."/>
        </authorList>
    </citation>
    <scope>NUCLEOTIDE SEQUENCE</scope>
    <source>
        <strain evidence="1">CBS 125086</strain>
    </source>
</reference>
<organism evidence="1 2">
    <name type="scientific">Colletotrichum navitas</name>
    <dbReference type="NCBI Taxonomy" id="681940"/>
    <lineage>
        <taxon>Eukaryota</taxon>
        <taxon>Fungi</taxon>
        <taxon>Dikarya</taxon>
        <taxon>Ascomycota</taxon>
        <taxon>Pezizomycotina</taxon>
        <taxon>Sordariomycetes</taxon>
        <taxon>Hypocreomycetidae</taxon>
        <taxon>Glomerellales</taxon>
        <taxon>Glomerellaceae</taxon>
        <taxon>Colletotrichum</taxon>
        <taxon>Colletotrichum graminicola species complex</taxon>
    </lineage>
</organism>
<keyword evidence="2" id="KW-1185">Reference proteome</keyword>
<dbReference type="AlphaFoldDB" id="A0AAD8Q5D6"/>
<dbReference type="GeneID" id="85449388"/>
<evidence type="ECO:0000313" key="2">
    <source>
        <dbReference type="Proteomes" id="UP001230504"/>
    </source>
</evidence>
<comment type="caution">
    <text evidence="1">The sequence shown here is derived from an EMBL/GenBank/DDBJ whole genome shotgun (WGS) entry which is preliminary data.</text>
</comment>
<dbReference type="RefSeq" id="XP_060417109.1">
    <property type="nucleotide sequence ID" value="XM_060565148.1"/>
</dbReference>
<evidence type="ECO:0000313" key="1">
    <source>
        <dbReference type="EMBL" id="KAK1596190.1"/>
    </source>
</evidence>
<gene>
    <name evidence="1" type="ORF">LY79DRAFT_83414</name>
</gene>